<reference evidence="2" key="1">
    <citation type="submission" date="2018-06" db="EMBL/GenBank/DDBJ databases">
        <authorList>
            <person name="Zhirakovskaya E."/>
        </authorList>
    </citation>
    <scope>NUCLEOTIDE SEQUENCE</scope>
</reference>
<dbReference type="Gene3D" id="3.90.1200.10">
    <property type="match status" value="1"/>
</dbReference>
<sequence>YLPHQNITVSDAFRTELLQAWEQVLDQIDGQNKVLVLRDFHAQNLIWLPKRAGHANVGLLDFQDAVFGHPAYDLVSLLQDARRDVSADLQSQMIDAFLQQAKITDKPAYLRAYRILGAQRAAKILGIFVRLAQRDHKPHYLDLLPRVEQYFIQNINQPELAPLRTVLRPVLPGLLGKQS</sequence>
<keyword evidence="2" id="KW-0808">Transferase</keyword>
<feature type="non-terminal residue" evidence="2">
    <location>
        <position position="1"/>
    </location>
</feature>
<dbReference type="Pfam" id="PF01636">
    <property type="entry name" value="APH"/>
    <property type="match status" value="1"/>
</dbReference>
<gene>
    <name evidence="2" type="ORF">MNBD_ALPHA06-233</name>
</gene>
<name>A0A3B0S534_9ZZZZ</name>
<accession>A0A3B0S534</accession>
<feature type="domain" description="Aminoglycoside phosphotransferase" evidence="1">
    <location>
        <begin position="15"/>
        <end position="105"/>
    </location>
</feature>
<dbReference type="EMBL" id="UOEE01000274">
    <property type="protein sequence ID" value="VAV99369.1"/>
    <property type="molecule type" value="Genomic_DNA"/>
</dbReference>
<dbReference type="AlphaFoldDB" id="A0A3B0S534"/>
<evidence type="ECO:0000259" key="1">
    <source>
        <dbReference type="Pfam" id="PF01636"/>
    </source>
</evidence>
<dbReference type="GO" id="GO:0016740">
    <property type="term" value="F:transferase activity"/>
    <property type="evidence" value="ECO:0007669"/>
    <property type="project" value="UniProtKB-KW"/>
</dbReference>
<dbReference type="SUPFAM" id="SSF56112">
    <property type="entry name" value="Protein kinase-like (PK-like)"/>
    <property type="match status" value="1"/>
</dbReference>
<dbReference type="InterPro" id="IPR002575">
    <property type="entry name" value="Aminoglycoside_PTrfase"/>
</dbReference>
<evidence type="ECO:0000313" key="2">
    <source>
        <dbReference type="EMBL" id="VAV99369.1"/>
    </source>
</evidence>
<dbReference type="InterPro" id="IPR011009">
    <property type="entry name" value="Kinase-like_dom_sf"/>
</dbReference>
<protein>
    <submittedName>
        <fullName evidence="2">Phosphotransferase involved in threonylcarbamoyladenosine t(6)A37 formation in tRNA</fullName>
    </submittedName>
</protein>
<proteinExistence type="predicted"/>
<organism evidence="2">
    <name type="scientific">hydrothermal vent metagenome</name>
    <dbReference type="NCBI Taxonomy" id="652676"/>
    <lineage>
        <taxon>unclassified sequences</taxon>
        <taxon>metagenomes</taxon>
        <taxon>ecological metagenomes</taxon>
    </lineage>
</organism>